<sequence>MSPSFLLRCDRQEADVKRPIGHLTPTKATGNLGSSRDLSPVAFPSVAQLKATLLVSRRITRVLCKSSLQQNLFRHTPFRGCNFMKRCTCFLYLYPFSP</sequence>
<dbReference type="AlphaFoldDB" id="A0A3S4ZTT6"/>
<proteinExistence type="predicted"/>
<organism evidence="1 2">
    <name type="scientific">Protopolystoma xenopodis</name>
    <dbReference type="NCBI Taxonomy" id="117903"/>
    <lineage>
        <taxon>Eukaryota</taxon>
        <taxon>Metazoa</taxon>
        <taxon>Spiralia</taxon>
        <taxon>Lophotrochozoa</taxon>
        <taxon>Platyhelminthes</taxon>
        <taxon>Monogenea</taxon>
        <taxon>Polyopisthocotylea</taxon>
        <taxon>Polystomatidea</taxon>
        <taxon>Polystomatidae</taxon>
        <taxon>Protopolystoma</taxon>
    </lineage>
</organism>
<evidence type="ECO:0000313" key="1">
    <source>
        <dbReference type="EMBL" id="VEL11813.1"/>
    </source>
</evidence>
<gene>
    <name evidence="1" type="ORF">PXEA_LOCUS5253</name>
</gene>
<comment type="caution">
    <text evidence="1">The sequence shown here is derived from an EMBL/GenBank/DDBJ whole genome shotgun (WGS) entry which is preliminary data.</text>
</comment>
<accession>A0A3S4ZTT6</accession>
<dbReference type="Proteomes" id="UP000784294">
    <property type="component" value="Unassembled WGS sequence"/>
</dbReference>
<evidence type="ECO:0000313" key="2">
    <source>
        <dbReference type="Proteomes" id="UP000784294"/>
    </source>
</evidence>
<keyword evidence="2" id="KW-1185">Reference proteome</keyword>
<name>A0A3S4ZTT6_9PLAT</name>
<protein>
    <submittedName>
        <fullName evidence="1">Uncharacterized protein</fullName>
    </submittedName>
</protein>
<dbReference type="EMBL" id="CAAALY010012935">
    <property type="protein sequence ID" value="VEL11813.1"/>
    <property type="molecule type" value="Genomic_DNA"/>
</dbReference>
<reference evidence="1" key="1">
    <citation type="submission" date="2018-11" db="EMBL/GenBank/DDBJ databases">
        <authorList>
            <consortium name="Pathogen Informatics"/>
        </authorList>
    </citation>
    <scope>NUCLEOTIDE SEQUENCE</scope>
</reference>